<organism evidence="2 3">
    <name type="scientific">Sinanaerobacter chloroacetimidivorans</name>
    <dbReference type="NCBI Taxonomy" id="2818044"/>
    <lineage>
        <taxon>Bacteria</taxon>
        <taxon>Bacillati</taxon>
        <taxon>Bacillota</taxon>
        <taxon>Clostridia</taxon>
        <taxon>Peptostreptococcales</taxon>
        <taxon>Anaerovoracaceae</taxon>
        <taxon>Sinanaerobacter</taxon>
    </lineage>
</organism>
<evidence type="ECO:0000313" key="2">
    <source>
        <dbReference type="EMBL" id="MBR0597950.1"/>
    </source>
</evidence>
<evidence type="ECO:0000313" key="3">
    <source>
        <dbReference type="Proteomes" id="UP000675664"/>
    </source>
</evidence>
<proteinExistence type="predicted"/>
<accession>A0A8J7W2Z9</accession>
<gene>
    <name evidence="2" type="ORF">KCX82_08705</name>
</gene>
<evidence type="ECO:0000259" key="1">
    <source>
        <dbReference type="Pfam" id="PF13566"/>
    </source>
</evidence>
<protein>
    <submittedName>
        <fullName evidence="2">TIGR03915 family putative DNA repair protein</fullName>
    </submittedName>
</protein>
<dbReference type="InterPro" id="IPR025404">
    <property type="entry name" value="DUF4130"/>
</dbReference>
<sequence>MDYLYDGSFEGLLTCIYYHYYEEKASGIYPKEHYQASLLAGFKTIETDAKKAARVYEAIERKISNFDLRRIYRVFLSNDGEKENKILNYVRLGFKEGSCISSLHSNPIVFQAQQCEQKVSFEVHRLLGLVRFSVLKYPDELFDFKREILYCILEPDHDVLELIADHFSDRLKNDPFIIYDKTRKKAVFAQGGSWYLSDFQESDLPELSDDEKDFRNLWKEYFETMAIKERINPRCQKRCMPVRYWKNLTEFH</sequence>
<dbReference type="InterPro" id="IPR023875">
    <property type="entry name" value="DNA_repair_put"/>
</dbReference>
<reference evidence="2" key="2">
    <citation type="submission" date="2021-04" db="EMBL/GenBank/DDBJ databases">
        <authorList>
            <person name="Liu J."/>
        </authorList>
    </citation>
    <scope>NUCLEOTIDE SEQUENCE</scope>
    <source>
        <strain evidence="2">BAD-6</strain>
    </source>
</reference>
<dbReference type="AlphaFoldDB" id="A0A8J7W2Z9"/>
<dbReference type="EMBL" id="JAGSND010000004">
    <property type="protein sequence ID" value="MBR0597950.1"/>
    <property type="molecule type" value="Genomic_DNA"/>
</dbReference>
<reference evidence="2" key="1">
    <citation type="submission" date="2021-04" db="EMBL/GenBank/DDBJ databases">
        <title>Sinoanaerobacter chloroacetimidivorans sp. nov., an obligate anaerobic bacterium isolated from anaerobic sludge.</title>
        <authorList>
            <person name="Bao Y."/>
        </authorList>
    </citation>
    <scope>NUCLEOTIDE SEQUENCE</scope>
    <source>
        <strain evidence="2">BAD-6</strain>
    </source>
</reference>
<dbReference type="Pfam" id="PF13566">
    <property type="entry name" value="DUF4130"/>
    <property type="match status" value="1"/>
</dbReference>
<dbReference type="Proteomes" id="UP000675664">
    <property type="component" value="Unassembled WGS sequence"/>
</dbReference>
<feature type="domain" description="DUF4130" evidence="1">
    <location>
        <begin position="81"/>
        <end position="250"/>
    </location>
</feature>
<comment type="caution">
    <text evidence="2">The sequence shown here is derived from an EMBL/GenBank/DDBJ whole genome shotgun (WGS) entry which is preliminary data.</text>
</comment>
<dbReference type="NCBIfam" id="TIGR03915">
    <property type="entry name" value="SAM_7_link_chp"/>
    <property type="match status" value="1"/>
</dbReference>
<name>A0A8J7W2Z9_9FIRM</name>
<keyword evidence="3" id="KW-1185">Reference proteome</keyword>